<protein>
    <submittedName>
        <fullName evidence="1">Uncharacterized protein</fullName>
    </submittedName>
</protein>
<gene>
    <name evidence="1" type="ORF">ABENE_11810</name>
</gene>
<dbReference type="Gene3D" id="3.30.1330.40">
    <property type="entry name" value="RutC-like"/>
    <property type="match status" value="1"/>
</dbReference>
<keyword evidence="2" id="KW-1185">Reference proteome</keyword>
<evidence type="ECO:0000313" key="2">
    <source>
        <dbReference type="Proteomes" id="UP000017837"/>
    </source>
</evidence>
<dbReference type="InterPro" id="IPR013813">
    <property type="entry name" value="Endoribo_LPSP/chorism_mut-like"/>
</dbReference>
<reference evidence="1 2" key="1">
    <citation type="journal article" date="2014" name="Nature">
        <title>Sequential evolution of bacterial morphology by co-option of a developmental regulator.</title>
        <authorList>
            <person name="Jiang C."/>
            <person name="Brown P.J."/>
            <person name="Ducret A."/>
            <person name="Brun Y.V."/>
        </authorList>
    </citation>
    <scope>NUCLEOTIDE SEQUENCE [LARGE SCALE GENOMIC DNA]</scope>
    <source>
        <strain evidence="1 2">DSM 16100</strain>
    </source>
</reference>
<comment type="caution">
    <text evidence="1">The sequence shown here is derived from an EMBL/GenBank/DDBJ whole genome shotgun (WGS) entry which is preliminary data.</text>
</comment>
<dbReference type="SUPFAM" id="SSF55298">
    <property type="entry name" value="YjgF-like"/>
    <property type="match status" value="1"/>
</dbReference>
<organism evidence="1 2">
    <name type="scientific">Asticcacaulis benevestitus DSM 16100 = ATCC BAA-896</name>
    <dbReference type="NCBI Taxonomy" id="1121022"/>
    <lineage>
        <taxon>Bacteria</taxon>
        <taxon>Pseudomonadati</taxon>
        <taxon>Pseudomonadota</taxon>
        <taxon>Alphaproteobacteria</taxon>
        <taxon>Caulobacterales</taxon>
        <taxon>Caulobacteraceae</taxon>
        <taxon>Asticcacaulis</taxon>
    </lineage>
</organism>
<dbReference type="PANTHER" id="PTHR43760">
    <property type="entry name" value="ENDORIBONUCLEASE-RELATED"/>
    <property type="match status" value="1"/>
</dbReference>
<dbReference type="eggNOG" id="COG0251">
    <property type="taxonomic scope" value="Bacteria"/>
</dbReference>
<dbReference type="Pfam" id="PF01042">
    <property type="entry name" value="Ribonuc_L-PSP"/>
    <property type="match status" value="1"/>
</dbReference>
<accession>V4PQU6</accession>
<dbReference type="Proteomes" id="UP000017837">
    <property type="component" value="Unassembled WGS sequence"/>
</dbReference>
<dbReference type="PANTHER" id="PTHR43760:SF1">
    <property type="entry name" value="ENDORIBONUCLEASE L-PSP_CHORISMATE MUTASE-LIKE DOMAIN-CONTAINING PROTEIN"/>
    <property type="match status" value="1"/>
</dbReference>
<dbReference type="PATRIC" id="fig|1121022.4.peg.2397"/>
<evidence type="ECO:0000313" key="1">
    <source>
        <dbReference type="EMBL" id="ESQ90651.1"/>
    </source>
</evidence>
<dbReference type="AlphaFoldDB" id="V4PQU6"/>
<dbReference type="InterPro" id="IPR035959">
    <property type="entry name" value="RutC-like_sf"/>
</dbReference>
<sequence length="63" mass="6529">MKLTVFVNSTVDFTDQPKIANGASELMVAAFGEKGRHTRSAVSAAALPLGVAVEVDAVLKINA</sequence>
<dbReference type="STRING" id="1121022.GCA_000376105_00257"/>
<dbReference type="InterPro" id="IPR006175">
    <property type="entry name" value="YjgF/YER057c/UK114"/>
</dbReference>
<dbReference type="CDD" id="cd02199">
    <property type="entry name" value="YjgF_YER057c_UK114_like_1"/>
    <property type="match status" value="1"/>
</dbReference>
<proteinExistence type="predicted"/>
<dbReference type="EMBL" id="AWGB01000022">
    <property type="protein sequence ID" value="ESQ90651.1"/>
    <property type="molecule type" value="Genomic_DNA"/>
</dbReference>
<name>V4PQU6_9CAUL</name>